<dbReference type="STRING" id="679200.HMPREF9333_00158"/>
<feature type="compositionally biased region" description="Polar residues" evidence="1">
    <location>
        <begin position="197"/>
        <end position="226"/>
    </location>
</feature>
<evidence type="ECO:0000313" key="4">
    <source>
        <dbReference type="Proteomes" id="UP000003011"/>
    </source>
</evidence>
<name>G5GF20_9FIRM</name>
<organism evidence="3 4">
    <name type="scientific">Johnsonella ignava ATCC 51276</name>
    <dbReference type="NCBI Taxonomy" id="679200"/>
    <lineage>
        <taxon>Bacteria</taxon>
        <taxon>Bacillati</taxon>
        <taxon>Bacillota</taxon>
        <taxon>Clostridia</taxon>
        <taxon>Lachnospirales</taxon>
        <taxon>Lachnospiraceae</taxon>
        <taxon>Johnsonella</taxon>
    </lineage>
</organism>
<feature type="compositionally biased region" description="Low complexity" evidence="1">
    <location>
        <begin position="258"/>
        <end position="269"/>
    </location>
</feature>
<accession>G5GF20</accession>
<sequence length="269" mass="28609">MSRNSKGIDNVTKNVIKVSMRLIIYALMILVMIKGATMAYSFGHGIFYAASVEPPPGRDIEVSIPENISTASAADMLKQKGLIVSKFSFEVQAKFFEYKIKPGNYILNTSQTSRQILDILNVGPEEKKETAPGPEGQQANGSTETKVEQLPTPEAAETLTPSPEGQDVPEGAAHAETSAKKTKSGTKAAQKKKESQTGKTSQKAESTSKASQKSEGTSKASQKSEGASNSKTKSTEAAKTSAAQKASEKKSVKKSNKKSNTTTSKKAGN</sequence>
<dbReference type="Gene3D" id="3.30.1490.480">
    <property type="entry name" value="Endolytic murein transglycosylase"/>
    <property type="match status" value="1"/>
</dbReference>
<evidence type="ECO:0008006" key="5">
    <source>
        <dbReference type="Google" id="ProtNLM"/>
    </source>
</evidence>
<dbReference type="AlphaFoldDB" id="G5GF20"/>
<dbReference type="RefSeq" id="WP_005539110.1">
    <property type="nucleotide sequence ID" value="NZ_JH378829.1"/>
</dbReference>
<dbReference type="Proteomes" id="UP000003011">
    <property type="component" value="Unassembled WGS sequence"/>
</dbReference>
<evidence type="ECO:0000256" key="1">
    <source>
        <dbReference type="SAM" id="MobiDB-lite"/>
    </source>
</evidence>
<comment type="caution">
    <text evidence="3">The sequence shown here is derived from an EMBL/GenBank/DDBJ whole genome shotgun (WGS) entry which is preliminary data.</text>
</comment>
<protein>
    <recommendedName>
        <fullName evidence="5">Aminodeoxychorismate lyase</fullName>
    </recommendedName>
</protein>
<evidence type="ECO:0000313" key="3">
    <source>
        <dbReference type="EMBL" id="EHI56711.1"/>
    </source>
</evidence>
<keyword evidence="2" id="KW-0812">Transmembrane</keyword>
<reference evidence="3 4" key="1">
    <citation type="submission" date="2011-08" db="EMBL/GenBank/DDBJ databases">
        <title>The Genome Sequence of Johnsonella ignava ATCC 51276.</title>
        <authorList>
            <consortium name="The Broad Institute Genome Sequencing Platform"/>
            <person name="Earl A."/>
            <person name="Ward D."/>
            <person name="Feldgarden M."/>
            <person name="Gevers D."/>
            <person name="Izard J."/>
            <person name="Blanton J.M."/>
            <person name="Baranova O.V."/>
            <person name="Dewhirst F.E."/>
            <person name="Young S.K."/>
            <person name="Zeng Q."/>
            <person name="Gargeya S."/>
            <person name="Fitzgerald M."/>
            <person name="Haas B."/>
            <person name="Abouelleil A."/>
            <person name="Alvarado L."/>
            <person name="Arachchi H.M."/>
            <person name="Berlin A."/>
            <person name="Brown A."/>
            <person name="Chapman S.B."/>
            <person name="Chen Z."/>
            <person name="Dunbar C."/>
            <person name="Freedman E."/>
            <person name="Gearin G."/>
            <person name="Gellesch M."/>
            <person name="Goldberg J."/>
            <person name="Griggs A."/>
            <person name="Gujja S."/>
            <person name="Heiman D."/>
            <person name="Howarth C."/>
            <person name="Larson L."/>
            <person name="Lui A."/>
            <person name="MacDonald P.J.P."/>
            <person name="Montmayeur A."/>
            <person name="Murphy C."/>
            <person name="Neiman D."/>
            <person name="Pearson M."/>
            <person name="Priest M."/>
            <person name="Roberts A."/>
            <person name="Saif S."/>
            <person name="Shea T."/>
            <person name="Shenoy N."/>
            <person name="Sisk P."/>
            <person name="Stolte C."/>
            <person name="Sykes S."/>
            <person name="Wortman J."/>
            <person name="Nusbaum C."/>
            <person name="Birren B."/>
        </authorList>
    </citation>
    <scope>NUCLEOTIDE SEQUENCE [LARGE SCALE GENOMIC DNA]</scope>
    <source>
        <strain evidence="3 4">ATCC 51276</strain>
    </source>
</reference>
<evidence type="ECO:0000256" key="2">
    <source>
        <dbReference type="SAM" id="Phobius"/>
    </source>
</evidence>
<keyword evidence="2" id="KW-0472">Membrane</keyword>
<feature type="region of interest" description="Disordered" evidence="1">
    <location>
        <begin position="125"/>
        <end position="269"/>
    </location>
</feature>
<dbReference type="eggNOG" id="COG1559">
    <property type="taxonomic scope" value="Bacteria"/>
</dbReference>
<keyword evidence="4" id="KW-1185">Reference proteome</keyword>
<gene>
    <name evidence="3" type="ORF">HMPREF9333_00158</name>
</gene>
<dbReference type="HOGENOM" id="CLU_1033572_0_0_9"/>
<dbReference type="OrthoDB" id="9810667at2"/>
<dbReference type="EMBL" id="ACZL01000003">
    <property type="protein sequence ID" value="EHI56711.1"/>
    <property type="molecule type" value="Genomic_DNA"/>
</dbReference>
<feature type="compositionally biased region" description="Low complexity" evidence="1">
    <location>
        <begin position="227"/>
        <end position="245"/>
    </location>
</feature>
<keyword evidence="2" id="KW-1133">Transmembrane helix</keyword>
<feature type="transmembrane region" description="Helical" evidence="2">
    <location>
        <begin position="22"/>
        <end position="42"/>
    </location>
</feature>
<proteinExistence type="predicted"/>